<name>A0A1H7SC53_9SPHI</name>
<accession>A0A1H7SC53</accession>
<dbReference type="Pfam" id="PF08937">
    <property type="entry name" value="ThsB_TIR"/>
    <property type="match status" value="1"/>
</dbReference>
<evidence type="ECO:0000313" key="3">
    <source>
        <dbReference type="Proteomes" id="UP000198916"/>
    </source>
</evidence>
<reference evidence="3" key="1">
    <citation type="submission" date="2016-10" db="EMBL/GenBank/DDBJ databases">
        <authorList>
            <person name="Varghese N."/>
            <person name="Submissions S."/>
        </authorList>
    </citation>
    <scope>NUCLEOTIDE SEQUENCE [LARGE SCALE GENOMIC DNA]</scope>
    <source>
        <strain evidence="3">Jip14</strain>
    </source>
</reference>
<evidence type="ECO:0000313" key="2">
    <source>
        <dbReference type="EMBL" id="SEL70063.1"/>
    </source>
</evidence>
<sequence length="255" mass="29644">MAKWEDYVITKISFNEEGNTIDRVLVHDDFEEHIGAGIIKNRRWLVDQTNAGRTFCCVKREIGGWSRVCLFKRKTTGGFSWNTTLPEELPKRKTFISYYHDDDQWYKEAFKNLFEDLITHKSVEDGDIDSDNTDGYIKQLIQKDYLTDVTVLIVLLGPNTKHRKHVDWEISGALNLKVGDRYAGLLGLKLPSHPNFGSGQHNYNNLPSRLSDNLKTEYAVIRDWTEDRAKNQEYIELAFDKELPTINLYIIQEPK</sequence>
<proteinExistence type="predicted"/>
<dbReference type="InterPro" id="IPR015032">
    <property type="entry name" value="ThsB__TIR-like_domain"/>
</dbReference>
<protein>
    <submittedName>
        <fullName evidence="2">MTH538 TIR-like domain</fullName>
    </submittedName>
</protein>
<dbReference type="RefSeq" id="WP_218145461.1">
    <property type="nucleotide sequence ID" value="NZ_FNZR01000008.1"/>
</dbReference>
<dbReference type="STRING" id="332977.SAMN05421740_108212"/>
<gene>
    <name evidence="2" type="ORF">SAMN05421740_108212</name>
</gene>
<dbReference type="AlphaFoldDB" id="A0A1H7SC53"/>
<evidence type="ECO:0000259" key="1">
    <source>
        <dbReference type="Pfam" id="PF08937"/>
    </source>
</evidence>
<dbReference type="Proteomes" id="UP000198916">
    <property type="component" value="Unassembled WGS sequence"/>
</dbReference>
<keyword evidence="3" id="KW-1185">Reference proteome</keyword>
<dbReference type="EMBL" id="FNZR01000008">
    <property type="protein sequence ID" value="SEL70063.1"/>
    <property type="molecule type" value="Genomic_DNA"/>
</dbReference>
<organism evidence="2 3">
    <name type="scientific">Parapedobacter koreensis</name>
    <dbReference type="NCBI Taxonomy" id="332977"/>
    <lineage>
        <taxon>Bacteria</taxon>
        <taxon>Pseudomonadati</taxon>
        <taxon>Bacteroidota</taxon>
        <taxon>Sphingobacteriia</taxon>
        <taxon>Sphingobacteriales</taxon>
        <taxon>Sphingobacteriaceae</taxon>
        <taxon>Parapedobacter</taxon>
    </lineage>
</organism>
<feature type="domain" description="Thoeris protein ThsB TIR-like" evidence="1">
    <location>
        <begin position="95"/>
        <end position="191"/>
    </location>
</feature>